<accession>A0A1J4K9E6</accession>
<evidence type="ECO:0000256" key="4">
    <source>
        <dbReference type="RuleBase" id="RU363090"/>
    </source>
</evidence>
<sequence>MDIFNIQSSELFELRLLLIMILRFLEDVNDKNHRPHDVFRCVIAPFEREVIAKINSRHEGETIRSLHYTKLSPHLPEFYGIYQKYILMEDLTQGYSSPCRFDFKIGTRTWDINASDKFKNKLRKKNLKSSSQLYGVRLVSCEMMKKNETIENSTKSENLSLSYSQIYEKIQKYVDPQLRNLIAEKLNSLSLAYSEVLKEHPNMRVYSGSVLVCFDGDDPKLTPKVKFIDFAHFHFDITKEGFDPNDHSLDDNVLYGIKHLINLFK</sequence>
<gene>
    <name evidence="5" type="ORF">TRFO_05728</name>
</gene>
<dbReference type="GO" id="GO:0000828">
    <property type="term" value="F:inositol hexakisphosphate kinase activity"/>
    <property type="evidence" value="ECO:0007669"/>
    <property type="project" value="TreeGrafter"/>
</dbReference>
<reference evidence="5" key="1">
    <citation type="submission" date="2016-10" db="EMBL/GenBank/DDBJ databases">
        <authorList>
            <person name="Benchimol M."/>
            <person name="Almeida L.G."/>
            <person name="Vasconcelos A.T."/>
            <person name="Perreira-Neves A."/>
            <person name="Rosa I.A."/>
            <person name="Tasca T."/>
            <person name="Bogo M.R."/>
            <person name="de Souza W."/>
        </authorList>
    </citation>
    <scope>NUCLEOTIDE SEQUENCE [LARGE SCALE GENOMIC DNA]</scope>
    <source>
        <strain evidence="5">K</strain>
    </source>
</reference>
<proteinExistence type="inferred from homology"/>
<dbReference type="InterPro" id="IPR005522">
    <property type="entry name" value="IPK"/>
</dbReference>
<evidence type="ECO:0000256" key="1">
    <source>
        <dbReference type="ARBA" id="ARBA00007374"/>
    </source>
</evidence>
<dbReference type="GO" id="GO:0005634">
    <property type="term" value="C:nucleus"/>
    <property type="evidence" value="ECO:0007669"/>
    <property type="project" value="TreeGrafter"/>
</dbReference>
<evidence type="ECO:0000256" key="3">
    <source>
        <dbReference type="ARBA" id="ARBA00022777"/>
    </source>
</evidence>
<comment type="caution">
    <text evidence="5">The sequence shown here is derived from an EMBL/GenBank/DDBJ whole genome shotgun (WGS) entry which is preliminary data.</text>
</comment>
<dbReference type="RefSeq" id="XP_068359205.1">
    <property type="nucleotide sequence ID" value="XM_068492678.1"/>
</dbReference>
<evidence type="ECO:0000313" key="6">
    <source>
        <dbReference type="Proteomes" id="UP000179807"/>
    </source>
</evidence>
<dbReference type="OrthoDB" id="338650at2759"/>
<dbReference type="GeneID" id="94827382"/>
<dbReference type="AlphaFoldDB" id="A0A1J4K9E6"/>
<dbReference type="PANTHER" id="PTHR12400:SF21">
    <property type="entry name" value="KINASE"/>
    <property type="match status" value="1"/>
</dbReference>
<evidence type="ECO:0000313" key="5">
    <source>
        <dbReference type="EMBL" id="OHT06069.1"/>
    </source>
</evidence>
<dbReference type="EC" id="2.7.-.-" evidence="4"/>
<dbReference type="Pfam" id="PF03770">
    <property type="entry name" value="IPK"/>
    <property type="match status" value="1"/>
</dbReference>
<dbReference type="GO" id="GO:0032958">
    <property type="term" value="P:inositol phosphate biosynthetic process"/>
    <property type="evidence" value="ECO:0007669"/>
    <property type="project" value="InterPro"/>
</dbReference>
<dbReference type="SUPFAM" id="SSF56104">
    <property type="entry name" value="SAICAR synthase-like"/>
    <property type="match status" value="1"/>
</dbReference>
<dbReference type="GO" id="GO:0046854">
    <property type="term" value="P:phosphatidylinositol phosphate biosynthetic process"/>
    <property type="evidence" value="ECO:0007669"/>
    <property type="project" value="TreeGrafter"/>
</dbReference>
<keyword evidence="6" id="KW-1185">Reference proteome</keyword>
<dbReference type="Gene3D" id="3.30.470.160">
    <property type="entry name" value="Inositol polyphosphate kinase"/>
    <property type="match status" value="1"/>
</dbReference>
<evidence type="ECO:0000256" key="2">
    <source>
        <dbReference type="ARBA" id="ARBA00022679"/>
    </source>
</evidence>
<dbReference type="Proteomes" id="UP000179807">
    <property type="component" value="Unassembled WGS sequence"/>
</dbReference>
<name>A0A1J4K9E6_9EUKA</name>
<dbReference type="GO" id="GO:0005737">
    <property type="term" value="C:cytoplasm"/>
    <property type="evidence" value="ECO:0007669"/>
    <property type="project" value="TreeGrafter"/>
</dbReference>
<keyword evidence="2 4" id="KW-0808">Transferase</keyword>
<keyword evidence="3 4" id="KW-0418">Kinase</keyword>
<dbReference type="PANTHER" id="PTHR12400">
    <property type="entry name" value="INOSITOL POLYPHOSPHATE KINASE"/>
    <property type="match status" value="1"/>
</dbReference>
<organism evidence="5 6">
    <name type="scientific">Tritrichomonas foetus</name>
    <dbReference type="NCBI Taxonomy" id="1144522"/>
    <lineage>
        <taxon>Eukaryota</taxon>
        <taxon>Metamonada</taxon>
        <taxon>Parabasalia</taxon>
        <taxon>Tritrichomonadida</taxon>
        <taxon>Tritrichomonadidae</taxon>
        <taxon>Tritrichomonas</taxon>
    </lineage>
</organism>
<comment type="similarity">
    <text evidence="1 4">Belongs to the inositol phosphokinase (IPK) family.</text>
</comment>
<dbReference type="VEuPathDB" id="TrichDB:TRFO_05728"/>
<dbReference type="InterPro" id="IPR038286">
    <property type="entry name" value="IPK_sf"/>
</dbReference>
<dbReference type="EMBL" id="MLAK01000738">
    <property type="protein sequence ID" value="OHT06069.1"/>
    <property type="molecule type" value="Genomic_DNA"/>
</dbReference>
<protein>
    <recommendedName>
        <fullName evidence="4">Kinase</fullName>
        <ecNumber evidence="4">2.7.-.-</ecNumber>
    </recommendedName>
</protein>